<organism evidence="2">
    <name type="scientific">marine sediment metagenome</name>
    <dbReference type="NCBI Taxonomy" id="412755"/>
    <lineage>
        <taxon>unclassified sequences</taxon>
        <taxon>metagenomes</taxon>
        <taxon>ecological metagenomes</taxon>
    </lineage>
</organism>
<dbReference type="Pfam" id="PF07963">
    <property type="entry name" value="N_methyl"/>
    <property type="match status" value="1"/>
</dbReference>
<dbReference type="SUPFAM" id="SSF54523">
    <property type="entry name" value="Pili subunits"/>
    <property type="match status" value="1"/>
</dbReference>
<comment type="caution">
    <text evidence="2">The sequence shown here is derived from an EMBL/GenBank/DDBJ whole genome shotgun (WGS) entry which is preliminary data.</text>
</comment>
<dbReference type="AlphaFoldDB" id="A0A0F9I400"/>
<keyword evidence="1" id="KW-0812">Transmembrane</keyword>
<keyword evidence="1" id="KW-1133">Transmembrane helix</keyword>
<sequence length="48" mass="5444">MKKNNGFSLVELMVALVIGLVLIGGVIELFTSTRQTYRIQDMKARMQE</sequence>
<gene>
    <name evidence="2" type="ORF">LCGC14_1627350</name>
</gene>
<keyword evidence="1" id="KW-0472">Membrane</keyword>
<dbReference type="InterPro" id="IPR012902">
    <property type="entry name" value="N_methyl_site"/>
</dbReference>
<dbReference type="NCBIfam" id="TIGR02532">
    <property type="entry name" value="IV_pilin_GFxxxE"/>
    <property type="match status" value="1"/>
</dbReference>
<name>A0A0F9I400_9ZZZZ</name>
<feature type="non-terminal residue" evidence="2">
    <location>
        <position position="48"/>
    </location>
</feature>
<reference evidence="2" key="1">
    <citation type="journal article" date="2015" name="Nature">
        <title>Complex archaea that bridge the gap between prokaryotes and eukaryotes.</title>
        <authorList>
            <person name="Spang A."/>
            <person name="Saw J.H."/>
            <person name="Jorgensen S.L."/>
            <person name="Zaremba-Niedzwiedzka K."/>
            <person name="Martijn J."/>
            <person name="Lind A.E."/>
            <person name="van Eijk R."/>
            <person name="Schleper C."/>
            <person name="Guy L."/>
            <person name="Ettema T.J."/>
        </authorList>
    </citation>
    <scope>NUCLEOTIDE SEQUENCE</scope>
</reference>
<evidence type="ECO:0000256" key="1">
    <source>
        <dbReference type="SAM" id="Phobius"/>
    </source>
</evidence>
<feature type="transmembrane region" description="Helical" evidence="1">
    <location>
        <begin position="12"/>
        <end position="30"/>
    </location>
</feature>
<evidence type="ECO:0000313" key="2">
    <source>
        <dbReference type="EMBL" id="KKM22247.1"/>
    </source>
</evidence>
<dbReference type="EMBL" id="LAZR01013376">
    <property type="protein sequence ID" value="KKM22247.1"/>
    <property type="molecule type" value="Genomic_DNA"/>
</dbReference>
<proteinExistence type="predicted"/>
<dbReference type="InterPro" id="IPR045584">
    <property type="entry name" value="Pilin-like"/>
</dbReference>
<accession>A0A0F9I400</accession>
<evidence type="ECO:0008006" key="3">
    <source>
        <dbReference type="Google" id="ProtNLM"/>
    </source>
</evidence>
<protein>
    <recommendedName>
        <fullName evidence="3">Prepilin-type N-terminal cleavage/methylation domain-containing protein</fullName>
    </recommendedName>
</protein>